<dbReference type="Gene3D" id="1.10.260.40">
    <property type="entry name" value="lambda repressor-like DNA-binding domains"/>
    <property type="match status" value="1"/>
</dbReference>
<name>A0A0M2HW14_9MICO</name>
<dbReference type="GO" id="GO:0005829">
    <property type="term" value="C:cytosol"/>
    <property type="evidence" value="ECO:0007669"/>
    <property type="project" value="TreeGrafter"/>
</dbReference>
<evidence type="ECO:0000259" key="2">
    <source>
        <dbReference type="PROSITE" id="PS50943"/>
    </source>
</evidence>
<dbReference type="EMBL" id="JYJB01000005">
    <property type="protein sequence ID" value="KJL49110.1"/>
    <property type="molecule type" value="Genomic_DNA"/>
</dbReference>
<dbReference type="PROSITE" id="PS50943">
    <property type="entry name" value="HTH_CROC1"/>
    <property type="match status" value="1"/>
</dbReference>
<dbReference type="PATRIC" id="fig|273678.4.peg.735"/>
<reference evidence="3 4" key="1">
    <citation type="submission" date="2015-02" db="EMBL/GenBank/DDBJ databases">
        <title>Draft genome sequences of ten Microbacterium spp. with emphasis on heavy metal contaminated environments.</title>
        <authorList>
            <person name="Corretto E."/>
        </authorList>
    </citation>
    <scope>NUCLEOTIDE SEQUENCE [LARGE SCALE GENOMIC DNA]</scope>
    <source>
        <strain evidence="3 4">SA35</strain>
    </source>
</reference>
<dbReference type="OrthoDB" id="9814553at2"/>
<dbReference type="RefSeq" id="WP_052676194.1">
    <property type="nucleotide sequence ID" value="NZ_JYJB01000005.1"/>
</dbReference>
<dbReference type="SUPFAM" id="SSF47413">
    <property type="entry name" value="lambda repressor-like DNA-binding domains"/>
    <property type="match status" value="1"/>
</dbReference>
<proteinExistence type="predicted"/>
<dbReference type="PANTHER" id="PTHR46797">
    <property type="entry name" value="HTH-TYPE TRANSCRIPTIONAL REGULATOR"/>
    <property type="match status" value="1"/>
</dbReference>
<dbReference type="Pfam" id="PF01381">
    <property type="entry name" value="HTH_3"/>
    <property type="match status" value="1"/>
</dbReference>
<evidence type="ECO:0000256" key="1">
    <source>
        <dbReference type="ARBA" id="ARBA00023125"/>
    </source>
</evidence>
<dbReference type="InterPro" id="IPR010982">
    <property type="entry name" value="Lambda_DNA-bd_dom_sf"/>
</dbReference>
<keyword evidence="4" id="KW-1185">Reference proteome</keyword>
<dbReference type="InterPro" id="IPR050807">
    <property type="entry name" value="TransReg_Diox_bact_type"/>
</dbReference>
<dbReference type="SMART" id="SM00530">
    <property type="entry name" value="HTH_XRE"/>
    <property type="match status" value="1"/>
</dbReference>
<dbReference type="InterPro" id="IPR001387">
    <property type="entry name" value="Cro/C1-type_HTH"/>
</dbReference>
<organism evidence="3 4">
    <name type="scientific">Microbacterium hydrocarbonoxydans</name>
    <dbReference type="NCBI Taxonomy" id="273678"/>
    <lineage>
        <taxon>Bacteria</taxon>
        <taxon>Bacillati</taxon>
        <taxon>Actinomycetota</taxon>
        <taxon>Actinomycetes</taxon>
        <taxon>Micrococcales</taxon>
        <taxon>Microbacteriaceae</taxon>
        <taxon>Microbacterium</taxon>
    </lineage>
</organism>
<comment type="caution">
    <text evidence="3">The sequence shown here is derived from an EMBL/GenBank/DDBJ whole genome shotgun (WGS) entry which is preliminary data.</text>
</comment>
<protein>
    <submittedName>
        <fullName evidence="3">Anaerobic benzoate catabolism transcriptional regulator</fullName>
    </submittedName>
</protein>
<evidence type="ECO:0000313" key="4">
    <source>
        <dbReference type="Proteomes" id="UP000033900"/>
    </source>
</evidence>
<dbReference type="GO" id="GO:0003700">
    <property type="term" value="F:DNA-binding transcription factor activity"/>
    <property type="evidence" value="ECO:0007669"/>
    <property type="project" value="TreeGrafter"/>
</dbReference>
<sequence>MPRTPSAAAARIGARIAAERKSKGLTQDQLAVLSGIDSSNIRSYESGRSMLSILTLVRISEALHASPGSFIDEVSSADFATPLVDGRRRAS</sequence>
<accession>A0A0M2HW14</accession>
<dbReference type="GO" id="GO:0003677">
    <property type="term" value="F:DNA binding"/>
    <property type="evidence" value="ECO:0007669"/>
    <property type="project" value="UniProtKB-KW"/>
</dbReference>
<dbReference type="CDD" id="cd00093">
    <property type="entry name" value="HTH_XRE"/>
    <property type="match status" value="1"/>
</dbReference>
<dbReference type="PANTHER" id="PTHR46797:SF1">
    <property type="entry name" value="METHYLPHOSPHONATE SYNTHASE"/>
    <property type="match status" value="1"/>
</dbReference>
<evidence type="ECO:0000313" key="3">
    <source>
        <dbReference type="EMBL" id="KJL49110.1"/>
    </source>
</evidence>
<gene>
    <name evidence="3" type="ORF">RS84_00741</name>
</gene>
<feature type="domain" description="HTH cro/C1-type" evidence="2">
    <location>
        <begin position="16"/>
        <end position="70"/>
    </location>
</feature>
<dbReference type="Proteomes" id="UP000033900">
    <property type="component" value="Unassembled WGS sequence"/>
</dbReference>
<dbReference type="STRING" id="273678.RS84_00741"/>
<keyword evidence="1" id="KW-0238">DNA-binding</keyword>
<dbReference type="AlphaFoldDB" id="A0A0M2HW14"/>